<keyword evidence="2" id="KW-0812">Transmembrane</keyword>
<evidence type="ECO:0000313" key="4">
    <source>
        <dbReference type="Proteomes" id="UP001470230"/>
    </source>
</evidence>
<feature type="transmembrane region" description="Helical" evidence="2">
    <location>
        <begin position="117"/>
        <end position="134"/>
    </location>
</feature>
<feature type="transmembrane region" description="Helical" evidence="2">
    <location>
        <begin position="154"/>
        <end position="179"/>
    </location>
</feature>
<feature type="transmembrane region" description="Helical" evidence="2">
    <location>
        <begin position="245"/>
        <end position="270"/>
    </location>
</feature>
<feature type="transmembrane region" description="Helical" evidence="2">
    <location>
        <begin position="185"/>
        <end position="204"/>
    </location>
</feature>
<dbReference type="EMBL" id="JAPFFF010000008">
    <property type="protein sequence ID" value="KAK8884280.1"/>
    <property type="molecule type" value="Genomic_DNA"/>
</dbReference>
<keyword evidence="2" id="KW-0472">Membrane</keyword>
<feature type="region of interest" description="Disordered" evidence="1">
    <location>
        <begin position="298"/>
        <end position="324"/>
    </location>
</feature>
<feature type="compositionally biased region" description="Low complexity" evidence="1">
    <location>
        <begin position="305"/>
        <end position="324"/>
    </location>
</feature>
<dbReference type="Proteomes" id="UP001470230">
    <property type="component" value="Unassembled WGS sequence"/>
</dbReference>
<dbReference type="Gene3D" id="1.20.1280.290">
    <property type="match status" value="1"/>
</dbReference>
<keyword evidence="2" id="KW-1133">Transmembrane helix</keyword>
<name>A0ABR2JZI5_9EUKA</name>
<gene>
    <name evidence="3" type="ORF">M9Y10_043388</name>
</gene>
<organism evidence="3 4">
    <name type="scientific">Tritrichomonas musculus</name>
    <dbReference type="NCBI Taxonomy" id="1915356"/>
    <lineage>
        <taxon>Eukaryota</taxon>
        <taxon>Metamonada</taxon>
        <taxon>Parabasalia</taxon>
        <taxon>Tritrichomonadida</taxon>
        <taxon>Tritrichomonadidae</taxon>
        <taxon>Tritrichomonas</taxon>
    </lineage>
</organism>
<keyword evidence="4" id="KW-1185">Reference proteome</keyword>
<comment type="caution">
    <text evidence="3">The sequence shown here is derived from an EMBL/GenBank/DDBJ whole genome shotgun (WGS) entry which is preliminary data.</text>
</comment>
<evidence type="ECO:0000256" key="2">
    <source>
        <dbReference type="SAM" id="Phobius"/>
    </source>
</evidence>
<feature type="transmembrane region" description="Helical" evidence="2">
    <location>
        <begin position="216"/>
        <end position="239"/>
    </location>
</feature>
<sequence length="324" mass="36752">MDDDIANKYSLNGFVDFSSRFGDFDIVWTITGFFIMAGTLISYQPQNIAILYARSNFGINAFMTFITNIGQGLVFFNIIALHAADFIGLFQRCPDDPKHSIKVIATFLTVINMSLDWYTYKFVFILNFIFVDICPRKKRNSKKITIDKILSRTLFGISMLVEHIMMAVYCIIICFYGLQEKQIRNFAKVASILSSCAFSVQYLPQMATTCFLKDRGSYSLVTLTIILVGTSVNFCFLTFGQGENWSTVLPVGVTIIEQLSLFIICIYVIIYRKRKKIADDQRLLNDTKYLDSNAERENNLNSYPATTSTTNANYTDAANNSNDA</sequence>
<accession>A0ABR2JZI5</accession>
<evidence type="ECO:0000256" key="1">
    <source>
        <dbReference type="SAM" id="MobiDB-lite"/>
    </source>
</evidence>
<reference evidence="3 4" key="1">
    <citation type="submission" date="2024-04" db="EMBL/GenBank/DDBJ databases">
        <title>Tritrichomonas musculus Genome.</title>
        <authorList>
            <person name="Alves-Ferreira E."/>
            <person name="Grigg M."/>
            <person name="Lorenzi H."/>
            <person name="Galac M."/>
        </authorList>
    </citation>
    <scope>NUCLEOTIDE SEQUENCE [LARGE SCALE GENOMIC DNA]</scope>
    <source>
        <strain evidence="3 4">EAF2021</strain>
    </source>
</reference>
<protein>
    <recommendedName>
        <fullName evidence="5">PQ loop repeat family protein</fullName>
    </recommendedName>
</protein>
<evidence type="ECO:0008006" key="5">
    <source>
        <dbReference type="Google" id="ProtNLM"/>
    </source>
</evidence>
<feature type="transmembrane region" description="Helical" evidence="2">
    <location>
        <begin position="57"/>
        <end position="80"/>
    </location>
</feature>
<evidence type="ECO:0000313" key="3">
    <source>
        <dbReference type="EMBL" id="KAK8884280.1"/>
    </source>
</evidence>
<feature type="transmembrane region" description="Helical" evidence="2">
    <location>
        <begin position="26"/>
        <end position="45"/>
    </location>
</feature>
<proteinExistence type="predicted"/>